<accession>A0AAV3SCB1</accession>
<sequence>MTMALESMEGNDRLEARLRPPEPTNFGLYGRPTIIHTPRTLTQVRALLATPEQFNRTATDPGTRLVTVAGDGVSAPTTVELSTESSLAKAAGAVNVDRFKMACVGGRFGGVTRSLDVPTSAPALTGAHLGTNGVVELFDTNTCALKLVGDRVKFARESNCGRCVPCREGSKQLVDLLREIYDGSYEASKLRELTRVIRESSVCEFGQAAPRPITTALNEFESEIAAHAEGRCPSGTCNRGS</sequence>
<evidence type="ECO:0000256" key="1">
    <source>
        <dbReference type="ARBA" id="ARBA00022723"/>
    </source>
</evidence>
<dbReference type="PANTHER" id="PTHR43578">
    <property type="entry name" value="NADH-QUINONE OXIDOREDUCTASE SUBUNIT F"/>
    <property type="match status" value="1"/>
</dbReference>
<evidence type="ECO:0000313" key="7">
    <source>
        <dbReference type="Proteomes" id="UP001500962"/>
    </source>
</evidence>
<dbReference type="GO" id="GO:0046872">
    <property type="term" value="F:metal ion binding"/>
    <property type="evidence" value="ECO:0007669"/>
    <property type="project" value="UniProtKB-KW"/>
</dbReference>
<dbReference type="GO" id="GO:0051539">
    <property type="term" value="F:4 iron, 4 sulfur cluster binding"/>
    <property type="evidence" value="ECO:0007669"/>
    <property type="project" value="InterPro"/>
</dbReference>
<dbReference type="Pfam" id="PF10589">
    <property type="entry name" value="NADH_4Fe-4S"/>
    <property type="match status" value="1"/>
</dbReference>
<dbReference type="Gene3D" id="3.10.20.600">
    <property type="match status" value="1"/>
</dbReference>
<keyword evidence="2" id="KW-0408">Iron</keyword>
<comment type="caution">
    <text evidence="6">The sequence shown here is derived from an EMBL/GenBank/DDBJ whole genome shotgun (WGS) entry which is preliminary data.</text>
</comment>
<dbReference type="InterPro" id="IPR019575">
    <property type="entry name" value="Nuop51_4Fe4S-bd"/>
</dbReference>
<dbReference type="Proteomes" id="UP001500962">
    <property type="component" value="Unassembled WGS sequence"/>
</dbReference>
<evidence type="ECO:0000313" key="6">
    <source>
        <dbReference type="EMBL" id="GAA0452282.1"/>
    </source>
</evidence>
<dbReference type="Gene3D" id="3.40.50.11540">
    <property type="entry name" value="NADH-ubiquinone oxidoreductase 51kDa subunit"/>
    <property type="match status" value="1"/>
</dbReference>
<dbReference type="SMART" id="SM00928">
    <property type="entry name" value="NADH_4Fe-4S"/>
    <property type="match status" value="1"/>
</dbReference>
<dbReference type="InterPro" id="IPR037225">
    <property type="entry name" value="Nuo51_FMN-bd_sf"/>
</dbReference>
<keyword evidence="1" id="KW-0479">Metal-binding</keyword>
<reference evidence="6" key="2">
    <citation type="submission" date="2023-12" db="EMBL/GenBank/DDBJ databases">
        <authorList>
            <person name="Sun Q."/>
            <person name="Inoue M."/>
        </authorList>
    </citation>
    <scope>NUCLEOTIDE SEQUENCE</scope>
    <source>
        <strain evidence="6">JCM 12289</strain>
    </source>
</reference>
<dbReference type="SUPFAM" id="SSF140490">
    <property type="entry name" value="Nqo1C-terminal domain-like"/>
    <property type="match status" value="1"/>
</dbReference>
<dbReference type="Gene3D" id="1.20.1440.230">
    <property type="entry name" value="NADH-ubiquinone oxidoreductase 51kDa subunit, iron-sulphur binding domain"/>
    <property type="match status" value="1"/>
</dbReference>
<dbReference type="PANTHER" id="PTHR43578:SF3">
    <property type="entry name" value="NADH-QUINONE OXIDOREDUCTASE SUBUNIT F"/>
    <property type="match status" value="1"/>
</dbReference>
<protein>
    <recommendedName>
        <fullName evidence="5">NADH-ubiquinone oxidoreductase 51kDa subunit iron-sulphur binding domain-containing protein</fullName>
    </recommendedName>
</protein>
<gene>
    <name evidence="6" type="ORF">GCM10008985_04940</name>
</gene>
<proteinExistence type="predicted"/>
<reference evidence="6" key="1">
    <citation type="journal article" date="2014" name="Int. J. Syst. Evol. Microbiol.">
        <title>Complete genome sequence of Corynebacterium casei LMG S-19264T (=DSM 44701T), isolated from a smear-ripened cheese.</title>
        <authorList>
            <consortium name="US DOE Joint Genome Institute (JGI-PGF)"/>
            <person name="Walter F."/>
            <person name="Albersmeier A."/>
            <person name="Kalinowski J."/>
            <person name="Ruckert C."/>
        </authorList>
    </citation>
    <scope>NUCLEOTIDE SEQUENCE</scope>
    <source>
        <strain evidence="6">JCM 12289</strain>
    </source>
</reference>
<keyword evidence="3" id="KW-0411">Iron-sulfur</keyword>
<name>A0AAV3SCB1_HALDO</name>
<evidence type="ECO:0000259" key="5">
    <source>
        <dbReference type="SMART" id="SM00928"/>
    </source>
</evidence>
<dbReference type="SUPFAM" id="SSF142019">
    <property type="entry name" value="Nqo1 FMN-binding domain-like"/>
    <property type="match status" value="1"/>
</dbReference>
<evidence type="ECO:0000256" key="4">
    <source>
        <dbReference type="SAM" id="MobiDB-lite"/>
    </source>
</evidence>
<organism evidence="6 7">
    <name type="scientific">Halococcus dombrowskii</name>
    <dbReference type="NCBI Taxonomy" id="179637"/>
    <lineage>
        <taxon>Archaea</taxon>
        <taxon>Methanobacteriati</taxon>
        <taxon>Methanobacteriota</taxon>
        <taxon>Stenosarchaea group</taxon>
        <taxon>Halobacteria</taxon>
        <taxon>Halobacteriales</taxon>
        <taxon>Halococcaceae</taxon>
        <taxon>Halococcus</taxon>
    </lineage>
</organism>
<dbReference type="InterPro" id="IPR037207">
    <property type="entry name" value="Nuop51_4Fe4S-bd_sf"/>
</dbReference>
<feature type="region of interest" description="Disordered" evidence="4">
    <location>
        <begin position="1"/>
        <end position="25"/>
    </location>
</feature>
<feature type="compositionally biased region" description="Basic and acidic residues" evidence="4">
    <location>
        <begin position="10"/>
        <end position="20"/>
    </location>
</feature>
<dbReference type="AlphaFoldDB" id="A0AAV3SCB1"/>
<evidence type="ECO:0000256" key="2">
    <source>
        <dbReference type="ARBA" id="ARBA00023004"/>
    </source>
</evidence>
<feature type="domain" description="NADH-ubiquinone oxidoreductase 51kDa subunit iron-sulphur binding" evidence="5">
    <location>
        <begin position="145"/>
        <end position="190"/>
    </location>
</feature>
<dbReference type="EMBL" id="BAAADN010000007">
    <property type="protein sequence ID" value="GAA0452282.1"/>
    <property type="molecule type" value="Genomic_DNA"/>
</dbReference>
<evidence type="ECO:0000256" key="3">
    <source>
        <dbReference type="ARBA" id="ARBA00023014"/>
    </source>
</evidence>